<dbReference type="InterPro" id="IPR003441">
    <property type="entry name" value="NAC-dom"/>
</dbReference>
<evidence type="ECO:0000259" key="6">
    <source>
        <dbReference type="PROSITE" id="PS51005"/>
    </source>
</evidence>
<dbReference type="Gene3D" id="2.170.150.80">
    <property type="entry name" value="NAC domain"/>
    <property type="match status" value="1"/>
</dbReference>
<feature type="region of interest" description="Disordered" evidence="5">
    <location>
        <begin position="286"/>
        <end position="310"/>
    </location>
</feature>
<dbReference type="Pfam" id="PF02365">
    <property type="entry name" value="NAM"/>
    <property type="match status" value="1"/>
</dbReference>
<dbReference type="EMBL" id="JADBGQ010000003">
    <property type="protein sequence ID" value="KAG5402978.1"/>
    <property type="molecule type" value="Genomic_DNA"/>
</dbReference>
<dbReference type="PANTHER" id="PTHR31744:SF210">
    <property type="entry name" value="NAC DOMAIN-CONTAINING PROTEIN 86-LIKE"/>
    <property type="match status" value="1"/>
</dbReference>
<feature type="non-terminal residue" evidence="7">
    <location>
        <position position="1"/>
    </location>
</feature>
<dbReference type="Proteomes" id="UP000823674">
    <property type="component" value="Chromosome A03"/>
</dbReference>
<evidence type="ECO:0000256" key="3">
    <source>
        <dbReference type="ARBA" id="ARBA00023163"/>
    </source>
</evidence>
<protein>
    <recommendedName>
        <fullName evidence="6">NAC domain-containing protein</fullName>
    </recommendedName>
</protein>
<keyword evidence="1" id="KW-0805">Transcription regulation</keyword>
<comment type="caution">
    <text evidence="7">The sequence shown here is derived from an EMBL/GenBank/DDBJ whole genome shotgun (WGS) entry which is preliminary data.</text>
</comment>
<dbReference type="InterPro" id="IPR036093">
    <property type="entry name" value="NAC_dom_sf"/>
</dbReference>
<gene>
    <name evidence="7" type="primary">A03p004190.1_BraROA</name>
    <name evidence="7" type="ORF">IGI04_009097</name>
</gene>
<feature type="domain" description="NAC" evidence="6">
    <location>
        <begin position="129"/>
        <end position="279"/>
    </location>
</feature>
<evidence type="ECO:0000256" key="4">
    <source>
        <dbReference type="ARBA" id="ARBA00023242"/>
    </source>
</evidence>
<evidence type="ECO:0000256" key="2">
    <source>
        <dbReference type="ARBA" id="ARBA00023125"/>
    </source>
</evidence>
<evidence type="ECO:0000313" key="7">
    <source>
        <dbReference type="EMBL" id="KAG5402978.1"/>
    </source>
</evidence>
<accession>A0ABQ7MW90</accession>
<evidence type="ECO:0000313" key="8">
    <source>
        <dbReference type="Proteomes" id="UP000823674"/>
    </source>
</evidence>
<keyword evidence="2" id="KW-0238">DNA-binding</keyword>
<dbReference type="SUPFAM" id="SSF101941">
    <property type="entry name" value="NAC domain"/>
    <property type="match status" value="1"/>
</dbReference>
<organism evidence="7 8">
    <name type="scientific">Brassica rapa subsp. trilocularis</name>
    <dbReference type="NCBI Taxonomy" id="1813537"/>
    <lineage>
        <taxon>Eukaryota</taxon>
        <taxon>Viridiplantae</taxon>
        <taxon>Streptophyta</taxon>
        <taxon>Embryophyta</taxon>
        <taxon>Tracheophyta</taxon>
        <taxon>Spermatophyta</taxon>
        <taxon>Magnoliopsida</taxon>
        <taxon>eudicotyledons</taxon>
        <taxon>Gunneridae</taxon>
        <taxon>Pentapetalae</taxon>
        <taxon>rosids</taxon>
        <taxon>malvids</taxon>
        <taxon>Brassicales</taxon>
        <taxon>Brassicaceae</taxon>
        <taxon>Brassiceae</taxon>
        <taxon>Brassica</taxon>
    </lineage>
</organism>
<keyword evidence="3" id="KW-0804">Transcription</keyword>
<keyword evidence="8" id="KW-1185">Reference proteome</keyword>
<sequence length="521" mass="58064">TVIALSSSLLASLSRHSLSRSPPPCSDRSLHRRVLPFSGYFNYFVFLILFRHVLAIDSDFLSSVAHQMSVDLCKKNPSFLWCDCVFSFAASATVNLNFFLRKTLSLLEELTAESEIFPFGSVPMGKTQLAPGFRFHPTDVELVRYYLKRKVLGKKLLVDAIVEIDIYKFEPSDLPDKSYIKSGDLKWHFFCPREKKYATGVRANRATEGGYWKTTGKERAVMCNDEVVGKIKTLVYHVGKSPRGERTGWVMHEYRFEDKVLTQKNIPQDTYVLCVLFKKDGPGPRNGAQYGAPFNEEDWSDQEQNTDVPSSSNLAILLPPNAETSLVVAPSQAPNKDCFVGMVSESCVSDFVPSTATTARELPNLNDAAHTPLSAAPLLDSKSTASLMPTLQAPTNDNDDIYSMLDLFVDDDEFLRVCEPNNNEAGVIHDTSVPVPVFLEEGENMFSELLDLRIIHDNSMPRTPSYDLIENSELYLELQDLTAPLAPPPAENGSGSYLSNQGHFDLSTANEDDPFGFSAFM</sequence>
<proteinExistence type="predicted"/>
<evidence type="ECO:0000256" key="1">
    <source>
        <dbReference type="ARBA" id="ARBA00023015"/>
    </source>
</evidence>
<dbReference type="PANTHER" id="PTHR31744">
    <property type="entry name" value="PROTEIN CUP-SHAPED COTYLEDON 2-RELATED"/>
    <property type="match status" value="1"/>
</dbReference>
<keyword evidence="4" id="KW-0539">Nucleus</keyword>
<name>A0ABQ7MW90_BRACM</name>
<reference evidence="7 8" key="1">
    <citation type="submission" date="2021-03" db="EMBL/GenBank/DDBJ databases">
        <authorList>
            <person name="King G.J."/>
            <person name="Bancroft I."/>
            <person name="Baten A."/>
            <person name="Bloomfield J."/>
            <person name="Borpatragohain P."/>
            <person name="He Z."/>
            <person name="Irish N."/>
            <person name="Irwin J."/>
            <person name="Liu K."/>
            <person name="Mauleon R.P."/>
            <person name="Moore J."/>
            <person name="Morris R."/>
            <person name="Ostergaard L."/>
            <person name="Wang B."/>
            <person name="Wells R."/>
        </authorList>
    </citation>
    <scope>NUCLEOTIDE SEQUENCE [LARGE SCALE GENOMIC DNA]</scope>
    <source>
        <strain evidence="7">R-o-18</strain>
        <tissue evidence="7">Leaf</tissue>
    </source>
</reference>
<dbReference type="PROSITE" id="PS51005">
    <property type="entry name" value="NAC"/>
    <property type="match status" value="1"/>
</dbReference>
<evidence type="ECO:0000256" key="5">
    <source>
        <dbReference type="SAM" id="MobiDB-lite"/>
    </source>
</evidence>